<dbReference type="RefSeq" id="WP_052377307.1">
    <property type="nucleotide sequence ID" value="NZ_ATLK01000001.1"/>
</dbReference>
<name>A0A080N226_9BIFI</name>
<sequence>MKPIGNHATGHENRHKAGWLKTGLASAAALAMLASGGVALAATVTPFSGGGGNADGHGNGNDAVGAYWTYKDDNNGAFGGYNMSSIQAAFAQMGVTMQSGQGKAQQALDEANANCVGRFNANHPDQAGGAQCRVVGVGVKAKTNGKLWSGEEWSPKADYINTWLAGPKLGTWSNKGSSYTTGDFFSDDRSNSVDKIVDQYSTDHASIVVIMLDQYEPKPAERAPEPPVKSVPEGTNADSMGHAQTVSTGTGLGGKSLEISDILDPDGQEYTVSSQQVRDTSENKDISDRFTFSTPDGSKPDHDTVTAVWKGGDLPTDHTFEYTLNITPSNPKTSRIADHGRVHWKGSVKESTQNTGDKRFPTWAPNPDKSWILYNPDTKGWDAVVDPARTDMTGADGHVFLDGDKVAGVVNGTVEQHLIEAPGSFTLSDDWSAADYLVDQDGRDTIRVYEALAQPGADGRYRASSVEGITRKGRDVTDRFTISMHATSVTVSAKPEYLEHLKDMDSPLQVTLLVPFTVNFANGKGAAQARSDHGRKPGEELEFCTPSDAPNAPAFTNKGAQSVNRQSVATNEPAICGYIPPVNKDVIGEASQGGDQSSVDGKTVYPGQKVEYQLDTQPALPANLGYQIRTLAFTDRYDQYLKPDKQTLEMMDLNSGRVIPKTRYTTMWDDTAHMFTLTVSDPQLIGQWRAAARPRLQLRFEGTVDRSAPADHKVGNQWMLKLNNSLTPSNQVFNVPPSINPSKHDVSSKDPTISIDGKTLLQGDTGVYRISIDASQANTAYQVWRLGVVDDYDEEHLNVDPTAIEVIGSDGLDYTKAFNIQVRDGVLYAFAKTVDTIVPATGRILKGDPQPSDLKAYAQADGHDPLTQPAIDQSLLGRTYELTVPYTVAKADGSVVRNTATQISNDVHKDTNTVSNTLKPINPSKDVTVTVGGPSANGKSVYKDSLFLYQLDSSILPAERAYTQVDRWDIQDRLNPQTDQYTGQWAVYATRDLYKDGARIAAKGTRIAGSGFNQPALGVLFTAGQDPSGMVTIQATAAYRTLISTSGEREAGWRAYIQCKRLRTIDRQENTFNEHYNDKNLASNTVWTRTPDMTPRLHVVKFDTASGLPAGDRNSPQDALDIHGDTDITVRISNESGTDPDTGTGPVFTGRDIHLHDETIAGDGTVIDWRYPDGWDSFTLKPGQSVDIHGTLTGVSGHHTDRVKATGIPQTSCPISPSNPFDGKPAETGLAAGLCRDTPVQSNTDDWNGKTATLALTGSSILPIVLGVLIALAAGTGITLGVKHKPM</sequence>
<dbReference type="NCBIfam" id="TIGR04228">
    <property type="entry name" value="isopep_sspB_C2"/>
    <property type="match status" value="1"/>
</dbReference>
<feature type="domain" description="Adhesin isopeptide-forming adherence" evidence="5">
    <location>
        <begin position="594"/>
        <end position="734"/>
    </location>
</feature>
<feature type="compositionally biased region" description="Basic and acidic residues" evidence="1">
    <location>
        <begin position="279"/>
        <end position="288"/>
    </location>
</feature>
<evidence type="ECO:0000256" key="2">
    <source>
        <dbReference type="SAM" id="Phobius"/>
    </source>
</evidence>
<feature type="region of interest" description="Disordered" evidence="1">
    <location>
        <begin position="218"/>
        <end position="304"/>
    </location>
</feature>
<evidence type="ECO:0000256" key="3">
    <source>
        <dbReference type="SAM" id="SignalP"/>
    </source>
</evidence>
<keyword evidence="3" id="KW-0732">Signal</keyword>
<comment type="caution">
    <text evidence="6">The sequence shown here is derived from an EMBL/GenBank/DDBJ whole genome shotgun (WGS) entry which is preliminary data.</text>
</comment>
<evidence type="ECO:0000259" key="4">
    <source>
        <dbReference type="Pfam" id="PF16364"/>
    </source>
</evidence>
<evidence type="ECO:0000259" key="5">
    <source>
        <dbReference type="Pfam" id="PF17998"/>
    </source>
</evidence>
<organism evidence="6 7">
    <name type="scientific">Bifidobacterium bombi DSM 19703</name>
    <dbReference type="NCBI Taxonomy" id="1341695"/>
    <lineage>
        <taxon>Bacteria</taxon>
        <taxon>Bacillati</taxon>
        <taxon>Actinomycetota</taxon>
        <taxon>Actinomycetes</taxon>
        <taxon>Bifidobacteriales</taxon>
        <taxon>Bifidobacteriaceae</taxon>
        <taxon>Bifidobacterium</taxon>
    </lineage>
</organism>
<keyword evidence="7" id="KW-1185">Reference proteome</keyword>
<feature type="chain" id="PRO_5001751279" evidence="3">
    <location>
        <begin position="42"/>
        <end position="1287"/>
    </location>
</feature>
<dbReference type="eggNOG" id="COG3064">
    <property type="taxonomic scope" value="Bacteria"/>
</dbReference>
<feature type="domain" description="Adhesin isopeptide-forming adherence" evidence="5">
    <location>
        <begin position="741"/>
        <end position="918"/>
    </location>
</feature>
<feature type="domain" description="Cell surface antigen C-terminal" evidence="4">
    <location>
        <begin position="922"/>
        <end position="1091"/>
    </location>
</feature>
<keyword evidence="2" id="KW-0812">Transmembrane</keyword>
<dbReference type="STRING" id="1341695.BBOMB_0073"/>
<evidence type="ECO:0000256" key="1">
    <source>
        <dbReference type="SAM" id="MobiDB-lite"/>
    </source>
</evidence>
<reference evidence="6 7" key="1">
    <citation type="journal article" date="2014" name="Appl. Environ. Microbiol.">
        <title>Genomic encyclopedia of type strains of the genus Bifidobacterium.</title>
        <authorList>
            <person name="Milani C."/>
            <person name="Lugli G.A."/>
            <person name="Duranti S."/>
            <person name="Turroni F."/>
            <person name="Bottacini F."/>
            <person name="Mangifesta M."/>
            <person name="Sanchez B."/>
            <person name="Viappiani A."/>
            <person name="Mancabelli L."/>
            <person name="Taminiau B."/>
            <person name="Delcenserie V."/>
            <person name="Barrangou R."/>
            <person name="Margolles A."/>
            <person name="van Sinderen D."/>
            <person name="Ventura M."/>
        </authorList>
    </citation>
    <scope>NUCLEOTIDE SEQUENCE [LARGE SCALE GENOMIC DNA]</scope>
    <source>
        <strain evidence="6 7">DSM 19703</strain>
    </source>
</reference>
<dbReference type="Gene3D" id="2.60.40.740">
    <property type="match status" value="3"/>
</dbReference>
<evidence type="ECO:0000313" key="7">
    <source>
        <dbReference type="Proteomes" id="UP000028730"/>
    </source>
</evidence>
<protein>
    <submittedName>
        <fullName evidence="6">Putative LPXTG-domain and cell wall anchor domain-containing protein</fullName>
    </submittedName>
</protein>
<keyword evidence="2" id="KW-1133">Transmembrane helix</keyword>
<feature type="signal peptide" evidence="3">
    <location>
        <begin position="1"/>
        <end position="41"/>
    </location>
</feature>
<proteinExistence type="predicted"/>
<feature type="compositionally biased region" description="Polar residues" evidence="1">
    <location>
        <begin position="236"/>
        <end position="249"/>
    </location>
</feature>
<gene>
    <name evidence="6" type="ORF">BBOMB_0073</name>
</gene>
<keyword evidence="2" id="KW-0472">Membrane</keyword>
<evidence type="ECO:0000313" key="6">
    <source>
        <dbReference type="EMBL" id="KFF30766.1"/>
    </source>
</evidence>
<dbReference type="InterPro" id="IPR026345">
    <property type="entry name" value="Adh_isopep-form_adh_dom"/>
</dbReference>
<accession>A0A080N226</accession>
<feature type="transmembrane region" description="Helical" evidence="2">
    <location>
        <begin position="1261"/>
        <end position="1282"/>
    </location>
</feature>
<dbReference type="Proteomes" id="UP000028730">
    <property type="component" value="Unassembled WGS sequence"/>
</dbReference>
<dbReference type="EMBL" id="ATLK01000001">
    <property type="protein sequence ID" value="KFF30766.1"/>
    <property type="molecule type" value="Genomic_DNA"/>
</dbReference>
<dbReference type="Pfam" id="PF17998">
    <property type="entry name" value="AgI_II_C2"/>
    <property type="match status" value="2"/>
</dbReference>
<dbReference type="Pfam" id="PF16364">
    <property type="entry name" value="Antigen_C"/>
    <property type="match status" value="1"/>
</dbReference>
<dbReference type="InterPro" id="IPR032300">
    <property type="entry name" value="Antigen_C"/>
</dbReference>